<protein>
    <submittedName>
        <fullName evidence="9">Uncharacterized protein</fullName>
    </submittedName>
</protein>
<dbReference type="OMA" id="WNVFDYS"/>
<accession>A0A7J6RL40</accession>
<dbReference type="InterPro" id="IPR036871">
    <property type="entry name" value="PX_dom_sf"/>
</dbReference>
<dbReference type="Proteomes" id="UP000553632">
    <property type="component" value="Unassembled WGS sequence"/>
</dbReference>
<dbReference type="InterPro" id="IPR002048">
    <property type="entry name" value="EF_hand_dom"/>
</dbReference>
<dbReference type="PANTHER" id="PTHR10037:SF62">
    <property type="entry name" value="SODIUM CHANNEL PROTEIN 60E"/>
    <property type="match status" value="1"/>
</dbReference>
<organism evidence="9 10">
    <name type="scientific">Perkinsus olseni</name>
    <name type="common">Perkinsus atlanticus</name>
    <dbReference type="NCBI Taxonomy" id="32597"/>
    <lineage>
        <taxon>Eukaryota</taxon>
        <taxon>Sar</taxon>
        <taxon>Alveolata</taxon>
        <taxon>Perkinsozoa</taxon>
        <taxon>Perkinsea</taxon>
        <taxon>Perkinsida</taxon>
        <taxon>Perkinsidae</taxon>
        <taxon>Perkinsus</taxon>
    </lineage>
</organism>
<dbReference type="InterPro" id="IPR001683">
    <property type="entry name" value="PX_dom"/>
</dbReference>
<evidence type="ECO:0000256" key="3">
    <source>
        <dbReference type="ARBA" id="ARBA00022837"/>
    </source>
</evidence>
<evidence type="ECO:0000256" key="5">
    <source>
        <dbReference type="ARBA" id="ARBA00023136"/>
    </source>
</evidence>
<dbReference type="AlphaFoldDB" id="A0A7J6RL40"/>
<dbReference type="Gene3D" id="1.10.238.10">
    <property type="entry name" value="EF-hand"/>
    <property type="match status" value="1"/>
</dbReference>
<dbReference type="SUPFAM" id="SSF64268">
    <property type="entry name" value="PX domain"/>
    <property type="match status" value="1"/>
</dbReference>
<dbReference type="CDD" id="cd00051">
    <property type="entry name" value="EFh"/>
    <property type="match status" value="1"/>
</dbReference>
<dbReference type="InterPro" id="IPR043203">
    <property type="entry name" value="VGCC_Ca_Na"/>
</dbReference>
<evidence type="ECO:0000259" key="8">
    <source>
        <dbReference type="PROSITE" id="PS50222"/>
    </source>
</evidence>
<dbReference type="GO" id="GO:0005248">
    <property type="term" value="F:voltage-gated sodium channel activity"/>
    <property type="evidence" value="ECO:0007669"/>
    <property type="project" value="TreeGrafter"/>
</dbReference>
<dbReference type="Pfam" id="PF13499">
    <property type="entry name" value="EF-hand_7"/>
    <property type="match status" value="1"/>
</dbReference>
<feature type="non-terminal residue" evidence="9">
    <location>
        <position position="506"/>
    </location>
</feature>
<dbReference type="PROSITE" id="PS50195">
    <property type="entry name" value="PX"/>
    <property type="match status" value="1"/>
</dbReference>
<dbReference type="InterPro" id="IPR011992">
    <property type="entry name" value="EF-hand-dom_pair"/>
</dbReference>
<sequence>MLFIGLEADASPTEQLLQDATTNNGAQCKSPAEEIKERFFWFISENIFTVVFLLEMILRLKTHRLSYFMDGWNLIDFALVWLAVVDTWILPLVSECAASDVRALTALRVVRMLRLVRFVRLLRMFKELWLIVEGLVHSVRTLAWVAVFLVCLIYVCAIFLTMQVGHNHEVYLGALSYDGTEWAYSIYFGTVPRSMLTLWQVITLDNWADGIVIHQQPLMGFLFILLILSTTYGLLNIVVGVIVENTLGTATRTQEQVEQGKEEEKKSAANSLRRIFELSDVDQSGTLSQAEFRAAWKMREVQEKFETLGIPMKDAEQLFRLMDPGGTGEIKLTEFLASCMQLVSNSQMGHRDIVQLSMLVENSSKKVDSLGRKIDSLEGACRVLHGSPLPVVVYWGGGMSLGDDGLVIRHHHFCRVHIMYPPPPGASYQLPRFKAKFVGNNSQDGYTEYFIEVSNLSNGDKWTVSRRYREIRELHDHLKLKYPDRIPKIPGKKLWGTMDPHFIEER</sequence>
<reference evidence="9 10" key="1">
    <citation type="submission" date="2020-04" db="EMBL/GenBank/DDBJ databases">
        <title>Perkinsus olseni comparative genomics.</title>
        <authorList>
            <person name="Bogema D.R."/>
        </authorList>
    </citation>
    <scope>NUCLEOTIDE SEQUENCE [LARGE SCALE GENOMIC DNA]</scope>
    <source>
        <strain evidence="9 10">ATCC PRA-207</strain>
    </source>
</reference>
<feature type="transmembrane region" description="Helical" evidence="6">
    <location>
        <begin position="39"/>
        <end position="60"/>
    </location>
</feature>
<dbReference type="Gene3D" id="1.10.287.70">
    <property type="match status" value="1"/>
</dbReference>
<dbReference type="EMBL" id="JABANO010024695">
    <property type="protein sequence ID" value="KAF4721494.1"/>
    <property type="molecule type" value="Genomic_DNA"/>
</dbReference>
<keyword evidence="4 6" id="KW-1133">Transmembrane helix</keyword>
<feature type="domain" description="EF-hand" evidence="8">
    <location>
        <begin position="310"/>
        <end position="345"/>
    </location>
</feature>
<dbReference type="InterPro" id="IPR018247">
    <property type="entry name" value="EF_Hand_1_Ca_BS"/>
</dbReference>
<dbReference type="GO" id="GO:0005509">
    <property type="term" value="F:calcium ion binding"/>
    <property type="evidence" value="ECO:0007669"/>
    <property type="project" value="InterPro"/>
</dbReference>
<dbReference type="GO" id="GO:0035091">
    <property type="term" value="F:phosphatidylinositol binding"/>
    <property type="evidence" value="ECO:0007669"/>
    <property type="project" value="InterPro"/>
</dbReference>
<evidence type="ECO:0000259" key="7">
    <source>
        <dbReference type="PROSITE" id="PS50195"/>
    </source>
</evidence>
<evidence type="ECO:0000313" key="10">
    <source>
        <dbReference type="Proteomes" id="UP000553632"/>
    </source>
</evidence>
<evidence type="ECO:0000256" key="4">
    <source>
        <dbReference type="ARBA" id="ARBA00022989"/>
    </source>
</evidence>
<keyword evidence="3" id="KW-0106">Calcium</keyword>
<dbReference type="Gene3D" id="1.20.120.350">
    <property type="entry name" value="Voltage-gated potassium channels. Chain C"/>
    <property type="match status" value="1"/>
</dbReference>
<proteinExistence type="predicted"/>
<feature type="transmembrane region" description="Helical" evidence="6">
    <location>
        <begin position="222"/>
        <end position="243"/>
    </location>
</feature>
<dbReference type="Gene3D" id="3.30.1520.10">
    <property type="entry name" value="Phox-like domain"/>
    <property type="match status" value="1"/>
</dbReference>
<dbReference type="GO" id="GO:0001518">
    <property type="term" value="C:voltage-gated sodium channel complex"/>
    <property type="evidence" value="ECO:0007669"/>
    <property type="project" value="TreeGrafter"/>
</dbReference>
<dbReference type="InterPro" id="IPR005821">
    <property type="entry name" value="Ion_trans_dom"/>
</dbReference>
<keyword evidence="5 6" id="KW-0472">Membrane</keyword>
<evidence type="ECO:0000256" key="1">
    <source>
        <dbReference type="ARBA" id="ARBA00004141"/>
    </source>
</evidence>
<evidence type="ECO:0000256" key="2">
    <source>
        <dbReference type="ARBA" id="ARBA00022692"/>
    </source>
</evidence>
<dbReference type="PROSITE" id="PS00018">
    <property type="entry name" value="EF_HAND_1"/>
    <property type="match status" value="1"/>
</dbReference>
<keyword evidence="10" id="KW-1185">Reference proteome</keyword>
<evidence type="ECO:0000313" key="9">
    <source>
        <dbReference type="EMBL" id="KAF4721494.1"/>
    </source>
</evidence>
<feature type="transmembrane region" description="Helical" evidence="6">
    <location>
        <begin position="142"/>
        <end position="162"/>
    </location>
</feature>
<keyword evidence="2 6" id="KW-0812">Transmembrane</keyword>
<dbReference type="SMART" id="SM00054">
    <property type="entry name" value="EFh"/>
    <property type="match status" value="2"/>
</dbReference>
<dbReference type="PROSITE" id="PS50222">
    <property type="entry name" value="EF_HAND_2"/>
    <property type="match status" value="2"/>
</dbReference>
<comment type="caution">
    <text evidence="9">The sequence shown here is derived from an EMBL/GenBank/DDBJ whole genome shotgun (WGS) entry which is preliminary data.</text>
</comment>
<dbReference type="PANTHER" id="PTHR10037">
    <property type="entry name" value="VOLTAGE-GATED CATION CHANNEL CALCIUM AND SODIUM"/>
    <property type="match status" value="1"/>
</dbReference>
<dbReference type="Pfam" id="PF00787">
    <property type="entry name" value="PX"/>
    <property type="match status" value="1"/>
</dbReference>
<feature type="domain" description="PX" evidence="7">
    <location>
        <begin position="427"/>
        <end position="506"/>
    </location>
</feature>
<dbReference type="InterPro" id="IPR027359">
    <property type="entry name" value="Volt_channel_dom_sf"/>
</dbReference>
<dbReference type="SUPFAM" id="SSF47473">
    <property type="entry name" value="EF-hand"/>
    <property type="match status" value="1"/>
</dbReference>
<dbReference type="CDD" id="cd06093">
    <property type="entry name" value="PX_domain"/>
    <property type="match status" value="1"/>
</dbReference>
<evidence type="ECO:0000256" key="6">
    <source>
        <dbReference type="SAM" id="Phobius"/>
    </source>
</evidence>
<feature type="transmembrane region" description="Helical" evidence="6">
    <location>
        <begin position="72"/>
        <end position="91"/>
    </location>
</feature>
<dbReference type="SUPFAM" id="SSF81324">
    <property type="entry name" value="Voltage-gated potassium channels"/>
    <property type="match status" value="1"/>
</dbReference>
<dbReference type="Pfam" id="PF00520">
    <property type="entry name" value="Ion_trans"/>
    <property type="match status" value="1"/>
</dbReference>
<feature type="domain" description="EF-hand" evidence="8">
    <location>
        <begin position="267"/>
        <end position="302"/>
    </location>
</feature>
<name>A0A7J6RL40_PEROL</name>
<comment type="subcellular location">
    <subcellularLocation>
        <location evidence="1">Membrane</location>
        <topology evidence="1">Multi-pass membrane protein</topology>
    </subcellularLocation>
</comment>
<gene>
    <name evidence="9" type="ORF">FOZ63_025658</name>
</gene>